<feature type="compositionally biased region" description="Polar residues" evidence="1">
    <location>
        <begin position="54"/>
        <end position="79"/>
    </location>
</feature>
<feature type="compositionally biased region" description="Polar residues" evidence="1">
    <location>
        <begin position="250"/>
        <end position="274"/>
    </location>
</feature>
<reference evidence="2 3" key="1">
    <citation type="submission" date="2015-12" db="EMBL/GenBank/DDBJ databases">
        <authorList>
            <person name="Andreevskaya M."/>
        </authorList>
    </citation>
    <scope>NUCLEOTIDE SEQUENCE [LARGE SCALE GENOMIC DNA]</scope>
    <source>
        <strain evidence="2 3">KSL4-2</strain>
    </source>
</reference>
<feature type="region of interest" description="Disordered" evidence="1">
    <location>
        <begin position="155"/>
        <end position="285"/>
    </location>
</feature>
<sequence length="310" mass="31849">MRSGHNPVASMMLAGQASRMIGGATKSAKKHIGQGLSAISPAQKKKNRELGQKIVNSGGNQGLENSKSLNNQQSGSTGMDATVLASGKGAKAAEMAGRTVGAMKNPSSLLKNTGRAAGGKVKDGVNKAVGNVKDYAGGVADNFEGGKQAVDAFNKRHTPVSPNTGQVTPGSNQPQNVHEALAKASDGTAKKTEIPTSNDHGSQNNMSHAMTGAHQGLASKPNSNNTNTNKRPIVSGGTVVQPKGLGATPSAMSRPTSQRLTGTLSGKSPANKSLTPDEQKAKDHAWAESVVAKQMAKNKNQSTVKSKEDK</sequence>
<feature type="compositionally biased region" description="Polar residues" evidence="1">
    <location>
        <begin position="160"/>
        <end position="176"/>
    </location>
</feature>
<evidence type="ECO:0000256" key="1">
    <source>
        <dbReference type="SAM" id="MobiDB-lite"/>
    </source>
</evidence>
<dbReference type="RefSeq" id="WP_224132429.1">
    <property type="nucleotide sequence ID" value="NZ_FBSX01000014.1"/>
</dbReference>
<feature type="compositionally biased region" description="Low complexity" evidence="1">
    <location>
        <begin position="219"/>
        <end position="232"/>
    </location>
</feature>
<proteinExistence type="predicted"/>
<organism evidence="2 3">
    <name type="scientific">Leuconostoc inhae</name>
    <dbReference type="NCBI Taxonomy" id="178001"/>
    <lineage>
        <taxon>Bacteria</taxon>
        <taxon>Bacillati</taxon>
        <taxon>Bacillota</taxon>
        <taxon>Bacilli</taxon>
        <taxon>Lactobacillales</taxon>
        <taxon>Lactobacillaceae</taxon>
        <taxon>Leuconostoc</taxon>
    </lineage>
</organism>
<dbReference type="Proteomes" id="UP000199047">
    <property type="component" value="Unassembled WGS sequence"/>
</dbReference>
<accession>A0ABM9V064</accession>
<feature type="region of interest" description="Disordered" evidence="1">
    <location>
        <begin position="22"/>
        <end position="83"/>
    </location>
</feature>
<evidence type="ECO:0000313" key="3">
    <source>
        <dbReference type="Proteomes" id="UP000199047"/>
    </source>
</evidence>
<dbReference type="EMBL" id="FBTB01000007">
    <property type="protein sequence ID" value="CUW05952.1"/>
    <property type="molecule type" value="Genomic_DNA"/>
</dbReference>
<name>A0ABM9V064_9LACO</name>
<comment type="caution">
    <text evidence="2">The sequence shown here is derived from an EMBL/GenBank/DDBJ whole genome shotgun (WGS) entry which is preliminary data.</text>
</comment>
<evidence type="ECO:0000313" key="2">
    <source>
        <dbReference type="EMBL" id="CUW05952.1"/>
    </source>
</evidence>
<feature type="compositionally biased region" description="Polar residues" evidence="1">
    <location>
        <begin position="194"/>
        <end position="208"/>
    </location>
</feature>
<gene>
    <name evidence="2" type="ORF">KSL4_0167</name>
</gene>
<protein>
    <submittedName>
        <fullName evidence="2">Uncharacterized protein</fullName>
    </submittedName>
</protein>
<feature type="compositionally biased region" description="Basic and acidic residues" evidence="1">
    <location>
        <begin position="275"/>
        <end position="285"/>
    </location>
</feature>
<keyword evidence="3" id="KW-1185">Reference proteome</keyword>